<keyword evidence="5" id="KW-0732">Signal</keyword>
<evidence type="ECO:0000256" key="1">
    <source>
        <dbReference type="ARBA" id="ARBA00001678"/>
    </source>
</evidence>
<dbReference type="RefSeq" id="WP_141848176.1">
    <property type="nucleotide sequence ID" value="NZ_BAAAPR010000004.1"/>
</dbReference>
<evidence type="ECO:0000256" key="2">
    <source>
        <dbReference type="ARBA" id="ARBA00004613"/>
    </source>
</evidence>
<dbReference type="GO" id="GO:0000272">
    <property type="term" value="P:polysaccharide catabolic process"/>
    <property type="evidence" value="ECO:0007669"/>
    <property type="project" value="InterPro"/>
</dbReference>
<evidence type="ECO:0000259" key="8">
    <source>
        <dbReference type="Pfam" id="PF26410"/>
    </source>
</evidence>
<accession>A0A542E004</accession>
<dbReference type="GO" id="GO:0016985">
    <property type="term" value="F:mannan endo-1,4-beta-mannosidase activity"/>
    <property type="evidence" value="ECO:0007669"/>
    <property type="project" value="TreeGrafter"/>
</dbReference>
<dbReference type="Proteomes" id="UP000317893">
    <property type="component" value="Unassembled WGS sequence"/>
</dbReference>
<dbReference type="InterPro" id="IPR017853">
    <property type="entry name" value="GH"/>
</dbReference>
<dbReference type="EC" id="3.2.1.78" evidence="3"/>
<dbReference type="EMBL" id="VFMN01000001">
    <property type="protein sequence ID" value="TQJ08691.1"/>
    <property type="molecule type" value="Genomic_DNA"/>
</dbReference>
<dbReference type="InterPro" id="IPR045053">
    <property type="entry name" value="MAN-like"/>
</dbReference>
<dbReference type="PANTHER" id="PTHR31451:SF39">
    <property type="entry name" value="MANNAN ENDO-1,4-BETA-MANNOSIDASE 1"/>
    <property type="match status" value="1"/>
</dbReference>
<proteinExistence type="predicted"/>
<dbReference type="Gene3D" id="3.20.20.80">
    <property type="entry name" value="Glycosidases"/>
    <property type="match status" value="1"/>
</dbReference>
<keyword evidence="10" id="KW-1185">Reference proteome</keyword>
<evidence type="ECO:0000256" key="4">
    <source>
        <dbReference type="ARBA" id="ARBA00022525"/>
    </source>
</evidence>
<dbReference type="Pfam" id="PF26410">
    <property type="entry name" value="GH5_mannosidase"/>
    <property type="match status" value="1"/>
</dbReference>
<keyword evidence="7" id="KW-0326">Glycosidase</keyword>
<name>A0A542E004_9MICO</name>
<dbReference type="InterPro" id="IPR001547">
    <property type="entry name" value="Glyco_hydro_5"/>
</dbReference>
<keyword evidence="4" id="KW-0964">Secreted</keyword>
<protein>
    <recommendedName>
        <fullName evidence="3">mannan endo-1,4-beta-mannosidase</fullName>
        <ecNumber evidence="3">3.2.1.78</ecNumber>
    </recommendedName>
</protein>
<sequence length="398" mass="42023">MGDRARRRPALLAALVLAGLVAGLLGACGGGGADDFVRRSGAQLTVGGEPYRFVGFNLYDAAASDVYSCAPQYRLDDESLATTLRDAKEKAGATVVRFWAYQTYTDGGRDFSGVDRFIAAAKAAGLRVLPVLEDGPGDCSTRSTRVALSQVDEGHWYSSGYRSPLGSARLSYRDYARVMAQHYKDEPAILGWMLVNEAETTERDAQGRSSLVSFAGDMAQVVHEADPNHLVTLGSQSNGAPGASGSDFYDVYRQGGLDFTEVHDWNAYGSDTEAMPGAVDGLLPDPTTGTCARTDAPVACSFAISRMLGKPIVVGESGIAATDEAGRARRARLLGAKLDAAFRDGASGYLIWQLQDSDDPLAVKVSGSDPLLPILKAAGAESLAAGPPVEQPEEVDRS</sequence>
<evidence type="ECO:0000256" key="5">
    <source>
        <dbReference type="ARBA" id="ARBA00022729"/>
    </source>
</evidence>
<comment type="caution">
    <text evidence="9">The sequence shown here is derived from an EMBL/GenBank/DDBJ whole genome shotgun (WGS) entry which is preliminary data.</text>
</comment>
<dbReference type="PROSITE" id="PS51257">
    <property type="entry name" value="PROKAR_LIPOPROTEIN"/>
    <property type="match status" value="1"/>
</dbReference>
<dbReference type="OrthoDB" id="4771662at2"/>
<dbReference type="SUPFAM" id="SSF51445">
    <property type="entry name" value="(Trans)glycosidases"/>
    <property type="match status" value="1"/>
</dbReference>
<dbReference type="AlphaFoldDB" id="A0A542E004"/>
<keyword evidence="6 9" id="KW-0378">Hydrolase</keyword>
<evidence type="ECO:0000313" key="10">
    <source>
        <dbReference type="Proteomes" id="UP000317893"/>
    </source>
</evidence>
<feature type="domain" description="Glycoside hydrolase family 5" evidence="8">
    <location>
        <begin position="178"/>
        <end position="321"/>
    </location>
</feature>
<organism evidence="9 10">
    <name type="scientific">Lapillicoccus jejuensis</name>
    <dbReference type="NCBI Taxonomy" id="402171"/>
    <lineage>
        <taxon>Bacteria</taxon>
        <taxon>Bacillati</taxon>
        <taxon>Actinomycetota</taxon>
        <taxon>Actinomycetes</taxon>
        <taxon>Micrococcales</taxon>
        <taxon>Intrasporangiaceae</taxon>
        <taxon>Lapillicoccus</taxon>
    </lineage>
</organism>
<evidence type="ECO:0000256" key="7">
    <source>
        <dbReference type="ARBA" id="ARBA00023295"/>
    </source>
</evidence>
<reference evidence="9 10" key="1">
    <citation type="submission" date="2019-06" db="EMBL/GenBank/DDBJ databases">
        <title>Sequencing the genomes of 1000 actinobacteria strains.</title>
        <authorList>
            <person name="Klenk H.-P."/>
        </authorList>
    </citation>
    <scope>NUCLEOTIDE SEQUENCE [LARGE SCALE GENOMIC DNA]</scope>
    <source>
        <strain evidence="9 10">DSM 18607</strain>
    </source>
</reference>
<comment type="subcellular location">
    <subcellularLocation>
        <location evidence="2">Secreted</location>
    </subcellularLocation>
</comment>
<dbReference type="PANTHER" id="PTHR31451">
    <property type="match status" value="1"/>
</dbReference>
<evidence type="ECO:0000256" key="3">
    <source>
        <dbReference type="ARBA" id="ARBA00012706"/>
    </source>
</evidence>
<comment type="catalytic activity">
    <reaction evidence="1">
        <text>Random hydrolysis of (1-&gt;4)-beta-D-mannosidic linkages in mannans, galactomannans and glucomannans.</text>
        <dbReference type="EC" id="3.2.1.78"/>
    </reaction>
</comment>
<gene>
    <name evidence="9" type="ORF">FB458_1783</name>
</gene>
<evidence type="ECO:0000313" key="9">
    <source>
        <dbReference type="EMBL" id="TQJ08691.1"/>
    </source>
</evidence>
<dbReference type="GO" id="GO:0005576">
    <property type="term" value="C:extracellular region"/>
    <property type="evidence" value="ECO:0007669"/>
    <property type="project" value="UniProtKB-SubCell"/>
</dbReference>
<evidence type="ECO:0000256" key="6">
    <source>
        <dbReference type="ARBA" id="ARBA00022801"/>
    </source>
</evidence>